<sequence length="327" mass="36482">MKTLVLEYFEQLSGGEGQQKDNLLLIPLFLNWEIGRRNYLLLDEALAEGTLQVSEASKEGMVNNLIVVNRGKQPVLILDGEELVGAKQNRMVNATILIPPEGSLDIPVSCVERGRWRYESNHFQGSQVFGHSELRRTKASRVAENLSQARSFEADQHAVWEEIDRKQLSMDAHSTTDAIHDVYASYESELADFIAGLQPLEKQVGVGVFVSGIFNCLDIFSHPDVLKRLWNKLLGSYAMEALEMKNVKASISSATGIETVLKPLQGAEQEQYPSVGLGTDIRLHSISYIAAGLVFEEQVLHLAAFRNSETRQAKGGFAQPSHRRRVY</sequence>
<accession>Q0AWQ7</accession>
<evidence type="ECO:0000313" key="3">
    <source>
        <dbReference type="Proteomes" id="UP000001968"/>
    </source>
</evidence>
<organism evidence="2 3">
    <name type="scientific">Syntrophomonas wolfei subsp. wolfei (strain DSM 2245B / Goettingen)</name>
    <dbReference type="NCBI Taxonomy" id="335541"/>
    <lineage>
        <taxon>Bacteria</taxon>
        <taxon>Bacillati</taxon>
        <taxon>Bacillota</taxon>
        <taxon>Clostridia</taxon>
        <taxon>Eubacteriales</taxon>
        <taxon>Syntrophomonadaceae</taxon>
        <taxon>Syntrophomonas</taxon>
    </lineage>
</organism>
<gene>
    <name evidence="2" type="ordered locus">Swol_1544</name>
</gene>
<name>Q0AWQ7_SYNWW</name>
<keyword evidence="3" id="KW-1185">Reference proteome</keyword>
<dbReference type="InterPro" id="IPR046699">
    <property type="entry name" value="ARPP-1"/>
</dbReference>
<dbReference type="AlphaFoldDB" id="Q0AWQ7"/>
<dbReference type="KEGG" id="swo:Swol_1544"/>
<dbReference type="RefSeq" id="WP_011640946.1">
    <property type="nucleotide sequence ID" value="NC_008346.1"/>
</dbReference>
<dbReference type="EMBL" id="CP000448">
    <property type="protein sequence ID" value="ABI68847.1"/>
    <property type="molecule type" value="Genomic_DNA"/>
</dbReference>
<dbReference type="OrthoDB" id="9806181at2"/>
<dbReference type="STRING" id="335541.Swol_1544"/>
<dbReference type="Pfam" id="PF20208">
    <property type="entry name" value="ARPP-1"/>
    <property type="match status" value="1"/>
</dbReference>
<dbReference type="Proteomes" id="UP000001968">
    <property type="component" value="Chromosome"/>
</dbReference>
<protein>
    <submittedName>
        <fullName evidence="2">Conserved hypothetical cytosolic protein</fullName>
    </submittedName>
</protein>
<dbReference type="HOGENOM" id="CLU_072734_0_0_9"/>
<evidence type="ECO:0000313" key="2">
    <source>
        <dbReference type="EMBL" id="ABI68847.1"/>
    </source>
</evidence>
<evidence type="ECO:0000259" key="1">
    <source>
        <dbReference type="Pfam" id="PF20208"/>
    </source>
</evidence>
<feature type="domain" description="ARG and Rhodanese-Phosphatase-superfamily-associated" evidence="1">
    <location>
        <begin position="12"/>
        <end position="305"/>
    </location>
</feature>
<reference evidence="3" key="1">
    <citation type="journal article" date="2010" name="Environ. Microbiol.">
        <title>The genome of Syntrophomonas wolfei: new insights into syntrophic metabolism and biohydrogen production.</title>
        <authorList>
            <person name="Sieber J.R."/>
            <person name="Sims D.R."/>
            <person name="Han C."/>
            <person name="Kim E."/>
            <person name="Lykidis A."/>
            <person name="Lapidus A.L."/>
            <person name="McDonnald E."/>
            <person name="Rohlin L."/>
            <person name="Culley D.E."/>
            <person name="Gunsalus R."/>
            <person name="McInerney M.J."/>
        </authorList>
    </citation>
    <scope>NUCLEOTIDE SEQUENCE [LARGE SCALE GENOMIC DNA]</scope>
    <source>
        <strain evidence="3">DSM 2245B / Goettingen</strain>
    </source>
</reference>
<dbReference type="eggNOG" id="ENOG502ZBGR">
    <property type="taxonomic scope" value="Bacteria"/>
</dbReference>
<proteinExistence type="predicted"/>